<dbReference type="RefSeq" id="WP_118653322.1">
    <property type="nucleotide sequence ID" value="NZ_JACOOW010000015.1"/>
</dbReference>
<dbReference type="InterPro" id="IPR019080">
    <property type="entry name" value="YqaJ_viral_recombinase"/>
</dbReference>
<accession>A0AAW3X6M0</accession>
<feature type="domain" description="YqaJ viral recombinase" evidence="3">
    <location>
        <begin position="14"/>
        <end position="147"/>
    </location>
</feature>
<dbReference type="InterPro" id="IPR011335">
    <property type="entry name" value="Restrct_endonuc-II-like"/>
</dbReference>
<dbReference type="InterPro" id="IPR051703">
    <property type="entry name" value="NF-kappa-B_Signaling_Reg"/>
</dbReference>
<keyword evidence="2" id="KW-0175">Coiled coil</keyword>
<dbReference type="NCBIfam" id="TIGR03033">
    <property type="entry name" value="phage_rel_nuc"/>
    <property type="match status" value="1"/>
</dbReference>
<keyword evidence="1" id="KW-0378">Hydrolase</keyword>
<dbReference type="AlphaFoldDB" id="A0AAW3X6M0"/>
<protein>
    <submittedName>
        <fullName evidence="4">YqaJ viral recombinase family protein</fullName>
    </submittedName>
</protein>
<dbReference type="GO" id="GO:0016787">
    <property type="term" value="F:hydrolase activity"/>
    <property type="evidence" value="ECO:0007669"/>
    <property type="project" value="UniProtKB-KW"/>
</dbReference>
<organism evidence="4 5">
    <name type="scientific">Clostridium segne</name>
    <dbReference type="NCBI Taxonomy" id="2763038"/>
    <lineage>
        <taxon>Bacteria</taxon>
        <taxon>Bacillati</taxon>
        <taxon>Bacillota</taxon>
        <taxon>Clostridia</taxon>
        <taxon>Eubacteriales</taxon>
        <taxon>Clostridiaceae</taxon>
        <taxon>Clostridium</taxon>
    </lineage>
</organism>
<evidence type="ECO:0000313" key="5">
    <source>
        <dbReference type="Proteomes" id="UP000653904"/>
    </source>
</evidence>
<feature type="coiled-coil region" evidence="2">
    <location>
        <begin position="225"/>
        <end position="259"/>
    </location>
</feature>
<dbReference type="EMBL" id="JACOOW010000015">
    <property type="protein sequence ID" value="MBC5657924.1"/>
    <property type="molecule type" value="Genomic_DNA"/>
</dbReference>
<dbReference type="PANTHER" id="PTHR46609">
    <property type="entry name" value="EXONUCLEASE, PHAGE-TYPE/RECB, C-TERMINAL DOMAIN-CONTAINING PROTEIN"/>
    <property type="match status" value="1"/>
</dbReference>
<dbReference type="Gene3D" id="3.90.320.10">
    <property type="match status" value="1"/>
</dbReference>
<dbReference type="InterPro" id="IPR017482">
    <property type="entry name" value="Lambda-type_endonuclease"/>
</dbReference>
<dbReference type="SUPFAM" id="SSF52980">
    <property type="entry name" value="Restriction endonuclease-like"/>
    <property type="match status" value="1"/>
</dbReference>
<proteinExistence type="predicted"/>
<name>A0AAW3X6M0_9CLOT</name>
<dbReference type="InterPro" id="IPR011604">
    <property type="entry name" value="PDDEXK-like_dom_sf"/>
</dbReference>
<sequence length="310" mass="36268">MCKTISTMGMEHEEWLRLRKGGIGGSDAGAVCGLNPYRSPMAVYWEKTTDTLDLSDNEAMRQGRDLENYVAQRFTEETGKKVRRSNKMYWSETHPFMYADVDRLLVREDAGLECKTVSAYNAGKWENGAIPMHYLMQCIHYMVVTGKRTWYIAAVILGQGFVYSRIDWDEEMADQLIALEEDFWKNHILMRRMPEPDGSASCSAVLEEYFHRFKKTETRELSAAMETKLNRRRDISEEMKQLEREKAQIEQEVKVFMDGCGEANSEHYRVVWQEIASERLDIKRLKQEKPEVYREYVQSRKSSRFTVKVA</sequence>
<dbReference type="Pfam" id="PF09588">
    <property type="entry name" value="YqaJ"/>
    <property type="match status" value="1"/>
</dbReference>
<dbReference type="PANTHER" id="PTHR46609:SF6">
    <property type="entry name" value="EXONUCLEASE, PHAGE-TYPE_RECB, C-TERMINAL DOMAIN-CONTAINING PROTEIN-RELATED"/>
    <property type="match status" value="1"/>
</dbReference>
<keyword evidence="5" id="KW-1185">Reference proteome</keyword>
<gene>
    <name evidence="4" type="ORF">H8S19_12820</name>
</gene>
<evidence type="ECO:0000256" key="1">
    <source>
        <dbReference type="ARBA" id="ARBA00022801"/>
    </source>
</evidence>
<evidence type="ECO:0000313" key="4">
    <source>
        <dbReference type="EMBL" id="MBC5657924.1"/>
    </source>
</evidence>
<dbReference type="Proteomes" id="UP000653904">
    <property type="component" value="Unassembled WGS sequence"/>
</dbReference>
<evidence type="ECO:0000256" key="2">
    <source>
        <dbReference type="SAM" id="Coils"/>
    </source>
</evidence>
<reference evidence="4 5" key="1">
    <citation type="submission" date="2020-08" db="EMBL/GenBank/DDBJ databases">
        <title>Genome public.</title>
        <authorList>
            <person name="Liu C."/>
            <person name="Sun Q."/>
        </authorList>
    </citation>
    <scope>NUCLEOTIDE SEQUENCE [LARGE SCALE GENOMIC DNA]</scope>
    <source>
        <strain evidence="4 5">BX14</strain>
    </source>
</reference>
<evidence type="ECO:0000259" key="3">
    <source>
        <dbReference type="Pfam" id="PF09588"/>
    </source>
</evidence>
<comment type="caution">
    <text evidence="4">The sequence shown here is derived from an EMBL/GenBank/DDBJ whole genome shotgun (WGS) entry which is preliminary data.</text>
</comment>